<evidence type="ECO:0000256" key="1">
    <source>
        <dbReference type="SAM" id="MobiDB-lite"/>
    </source>
</evidence>
<name>A0A6A5E8X0_PERFL</name>
<accession>A0A6A5E8X0</accession>
<evidence type="ECO:0000313" key="2">
    <source>
        <dbReference type="EMBL" id="KAF1385371.1"/>
    </source>
</evidence>
<reference evidence="2 3" key="1">
    <citation type="submission" date="2019-06" db="EMBL/GenBank/DDBJ databases">
        <title>A chromosome-scale genome assembly of the European perch, Perca fluviatilis.</title>
        <authorList>
            <person name="Roques C."/>
            <person name="Zahm M."/>
            <person name="Cabau C."/>
            <person name="Klopp C."/>
            <person name="Bouchez O."/>
            <person name="Donnadieu C."/>
            <person name="Kuhl H."/>
            <person name="Gislard M."/>
            <person name="Guendouz S."/>
            <person name="Journot L."/>
            <person name="Haffray P."/>
            <person name="Bestin A."/>
            <person name="Morvezen R."/>
            <person name="Feron R."/>
            <person name="Wen M."/>
            <person name="Jouanno E."/>
            <person name="Herpin A."/>
            <person name="Schartl M."/>
            <person name="Postlethwait J."/>
            <person name="Schaerlinger B."/>
            <person name="Chardard D."/>
            <person name="Lecocq T."/>
            <person name="Poncet C."/>
            <person name="Jaffrelo L."/>
            <person name="Lampietro C."/>
            <person name="Guiguen Y."/>
        </authorList>
    </citation>
    <scope>NUCLEOTIDE SEQUENCE [LARGE SCALE GENOMIC DNA]</scope>
    <source>
        <tissue evidence="2">Blood</tissue>
    </source>
</reference>
<feature type="region of interest" description="Disordered" evidence="1">
    <location>
        <begin position="1"/>
        <end position="53"/>
    </location>
</feature>
<dbReference type="AlphaFoldDB" id="A0A6A5E8X0"/>
<keyword evidence="3" id="KW-1185">Reference proteome</keyword>
<dbReference type="EMBL" id="VHII01000009">
    <property type="protein sequence ID" value="KAF1385371.1"/>
    <property type="molecule type" value="Genomic_DNA"/>
</dbReference>
<feature type="compositionally biased region" description="Basic and acidic residues" evidence="1">
    <location>
        <begin position="7"/>
        <end position="24"/>
    </location>
</feature>
<gene>
    <name evidence="2" type="ORF">PFLUV_G00107060</name>
</gene>
<dbReference type="Proteomes" id="UP000465112">
    <property type="component" value="Chromosome 9"/>
</dbReference>
<protein>
    <submittedName>
        <fullName evidence="2">Uncharacterized protein</fullName>
    </submittedName>
</protein>
<sequence>MEATESEEAHDGGHRERRRTRDQQENMEEDMDRMRAPQMEWNRQRSRQSNTEKLKHRLLAATVGEGKTSPLRTMPQERSQTIKKLVASGDLWTF</sequence>
<evidence type="ECO:0000313" key="3">
    <source>
        <dbReference type="Proteomes" id="UP000465112"/>
    </source>
</evidence>
<comment type="caution">
    <text evidence="2">The sequence shown here is derived from an EMBL/GenBank/DDBJ whole genome shotgun (WGS) entry which is preliminary data.</text>
</comment>
<organism evidence="2 3">
    <name type="scientific">Perca fluviatilis</name>
    <name type="common">European perch</name>
    <dbReference type="NCBI Taxonomy" id="8168"/>
    <lineage>
        <taxon>Eukaryota</taxon>
        <taxon>Metazoa</taxon>
        <taxon>Chordata</taxon>
        <taxon>Craniata</taxon>
        <taxon>Vertebrata</taxon>
        <taxon>Euteleostomi</taxon>
        <taxon>Actinopterygii</taxon>
        <taxon>Neopterygii</taxon>
        <taxon>Teleostei</taxon>
        <taxon>Neoteleostei</taxon>
        <taxon>Acanthomorphata</taxon>
        <taxon>Eupercaria</taxon>
        <taxon>Perciformes</taxon>
        <taxon>Percoidei</taxon>
        <taxon>Percidae</taxon>
        <taxon>Percinae</taxon>
        <taxon>Perca</taxon>
    </lineage>
</organism>
<proteinExistence type="predicted"/>